<sequence>MAVGLESIAEVTPRKPSSSNIRKRLSIVSLSRSHSTKGSVVLAENSDSEGPIQQAPANDNWGQSFNKDPHDDLFKELETELSRFCSKSGVHKANVLRLALLPFLRQQLAPLPPRIEPKCLSLRVKVLQKWWVCILDALRDRSHPISGSDRSAYLEAVSGIVERPEWTAPCGRASTTTRYIYETLLYDTVKLAISKLSLKNVALSFSAFSGKILAYAFFWAPDVAPVLIHLIKVPQNDIDHLLHASFPHPEQESIESAIAKVRDYFPVHLSRLLGYRKGNTRPNTVVAPKPPPQLPDLYGPWVRRWASSNSDVLYAFLKHYYSIMSDILPEEVQTSWNAHLASPGLIIFQAFLLGGLDYLVHPKNSNTRVVDNNYNATAVAAIPTSTGRRRVDRLKLLVLIREILHNDNKCVQYYGPYCHQFGKILHAVTLRTSVYDVESCIVISDLIEEYISSLVLDHSLTRHRVQIQKDDVVDWEFWIRVVERMLSSNNSHTELRALALLFNIWDHIPIGQGTPMVMDSHDELDYYIANCEGLRWACTCWLLSSSMWERYFCHWHPLVRSYYHRLICWRVASVGPEYDVLSSILFSNYNSDARALLKSRIVESQVRINRLIEYCISSQRPLPSIEPNSPVINRRLGIMPNPAASHPSHSTGVTPAVSPSDSPRNPIDVASILTPPLHAPVSPKIGSERPASLRRMNTFDVFDDIAYSYPTSMPPSELFPTEGTSRNSLETLRTSGREQTAKEASFAPSDAIVETSPSALSSLRKKWYKLTGNSSSTPNLKRYFSTKGNGTSELRARSSSGTRLHASKGAASPSDSLSTTSSPPSFTHTPVSCASSTSTPPSPRSISSLENMSVRKASSSQKRPKKLTMDMIPPPPQLLRKVPEITRSKFKFGLVYCENAALRQQQAIRSSSNGDAFAGSRSKQSPRLVPMPRLPFEDESEQEDFDDSNITQLNLGDMNGTEWQKWRYAGRSLCEWQQVVIEFEDYVRNRKRCGVTRIEEIGVPFMVAEIPAKLKAG</sequence>
<feature type="region of interest" description="Disordered" evidence="1">
    <location>
        <begin position="1"/>
        <end position="20"/>
    </location>
</feature>
<reference evidence="2" key="2">
    <citation type="submission" date="2014-06" db="EMBL/GenBank/DDBJ databases">
        <title>The complete genome of Blastobotrys (Arxula) adeninivorans LS3 - a yeast of biotechnological interest.</title>
        <authorList>
            <person name="Kunze G."/>
            <person name="Gaillardin C."/>
            <person name="Czernicka M."/>
            <person name="Durrens P."/>
            <person name="Martin T."/>
            <person name="Boer E."/>
            <person name="Gabaldon T."/>
            <person name="Cruz J."/>
            <person name="Talla E."/>
            <person name="Marck C."/>
            <person name="Goffeau A."/>
            <person name="Barbe V."/>
            <person name="Baret P."/>
            <person name="Baronian K."/>
            <person name="Beier S."/>
            <person name="Bleykasten C."/>
            <person name="Bode R."/>
            <person name="Casaregola S."/>
            <person name="Despons L."/>
            <person name="Fairhead C."/>
            <person name="Giersberg M."/>
            <person name="Gierski P."/>
            <person name="Hahnel U."/>
            <person name="Hartmann A."/>
            <person name="Jankowska D."/>
            <person name="Jubin C."/>
            <person name="Jung P."/>
            <person name="Lafontaine I."/>
            <person name="Leh-Louis V."/>
            <person name="Lemaire M."/>
            <person name="Marcet-Houben M."/>
            <person name="Mascher M."/>
            <person name="Morel G."/>
            <person name="Richard G.-F."/>
            <person name="Riechen J."/>
            <person name="Sacerdot C."/>
            <person name="Sarkar A."/>
            <person name="Savel G."/>
            <person name="Schacherer J."/>
            <person name="Sherman D."/>
            <person name="Straub M.-L."/>
            <person name="Stein N."/>
            <person name="Thierry A."/>
            <person name="Trautwein-Schult A."/>
            <person name="Westhof E."/>
            <person name="Worch S."/>
            <person name="Dujon B."/>
            <person name="Souciet J.-L."/>
            <person name="Wincker P."/>
            <person name="Scholz U."/>
            <person name="Neuveglise N."/>
        </authorList>
    </citation>
    <scope>NUCLEOTIDE SEQUENCE</scope>
    <source>
        <strain evidence="2">LS3</strain>
    </source>
</reference>
<evidence type="ECO:0000256" key="1">
    <source>
        <dbReference type="SAM" id="MobiDB-lite"/>
    </source>
</evidence>
<feature type="region of interest" description="Disordered" evidence="1">
    <location>
        <begin position="45"/>
        <end position="64"/>
    </location>
</feature>
<feature type="compositionally biased region" description="Low complexity" evidence="1">
    <location>
        <begin position="812"/>
        <end position="848"/>
    </location>
</feature>
<organism evidence="2">
    <name type="scientific">Blastobotrys adeninivorans</name>
    <name type="common">Yeast</name>
    <name type="synonym">Arxula adeninivorans</name>
    <dbReference type="NCBI Taxonomy" id="409370"/>
    <lineage>
        <taxon>Eukaryota</taxon>
        <taxon>Fungi</taxon>
        <taxon>Dikarya</taxon>
        <taxon>Ascomycota</taxon>
        <taxon>Saccharomycotina</taxon>
        <taxon>Dipodascomycetes</taxon>
        <taxon>Dipodascales</taxon>
        <taxon>Trichomonascaceae</taxon>
        <taxon>Blastobotrys</taxon>
    </lineage>
</organism>
<reference evidence="2" key="1">
    <citation type="submission" date="2014-02" db="EMBL/GenBank/DDBJ databases">
        <authorList>
            <person name="Genoscope - CEA"/>
        </authorList>
    </citation>
    <scope>NUCLEOTIDE SEQUENCE</scope>
    <source>
        <strain evidence="2">LS3</strain>
    </source>
</reference>
<feature type="region of interest" description="Disordered" evidence="1">
    <location>
        <begin position="640"/>
        <end position="663"/>
    </location>
</feature>
<dbReference type="AlphaFoldDB" id="A0A060T8F4"/>
<feature type="region of interest" description="Disordered" evidence="1">
    <location>
        <begin position="778"/>
        <end position="878"/>
    </location>
</feature>
<name>A0A060T8F4_BLAAD</name>
<dbReference type="Pfam" id="PF08578">
    <property type="entry name" value="DUF1765"/>
    <property type="match status" value="1"/>
</dbReference>
<protein>
    <submittedName>
        <fullName evidence="2">ARAD1C36586p</fullName>
    </submittedName>
</protein>
<gene>
    <name evidence="2" type="ORF">GNLVRS02_ARAD1C36586g</name>
</gene>
<feature type="compositionally biased region" description="Polar residues" evidence="1">
    <location>
        <begin position="786"/>
        <end position="802"/>
    </location>
</feature>
<dbReference type="PANTHER" id="PTHR37988">
    <property type="entry name" value="UPF0592 MEMBRANE PROTEIN C7D4.03C"/>
    <property type="match status" value="1"/>
</dbReference>
<dbReference type="InterPro" id="IPR013887">
    <property type="entry name" value="UPF0592"/>
</dbReference>
<evidence type="ECO:0000313" key="2">
    <source>
        <dbReference type="EMBL" id="CDP35481.1"/>
    </source>
</evidence>
<dbReference type="EMBL" id="HG937693">
    <property type="protein sequence ID" value="CDP35481.1"/>
    <property type="molecule type" value="Genomic_DNA"/>
</dbReference>
<dbReference type="PhylomeDB" id="A0A060T8F4"/>
<feature type="compositionally biased region" description="Polar residues" evidence="1">
    <location>
        <begin position="647"/>
        <end position="663"/>
    </location>
</feature>
<accession>A0A060T8F4</accession>
<proteinExistence type="predicted"/>
<feature type="compositionally biased region" description="Polar residues" evidence="1">
    <location>
        <begin position="55"/>
        <end position="64"/>
    </location>
</feature>
<dbReference type="PANTHER" id="PTHR37988:SF1">
    <property type="entry name" value="UPF0592 MEMBRANE PROTEIN C7D4.03C"/>
    <property type="match status" value="1"/>
</dbReference>